<dbReference type="Proteomes" id="UP000224006">
    <property type="component" value="Chromosome V"/>
</dbReference>
<proteinExistence type="inferred from homology"/>
<evidence type="ECO:0000313" key="4">
    <source>
        <dbReference type="Proteomes" id="UP000224006"/>
    </source>
</evidence>
<protein>
    <submittedName>
        <fullName evidence="3">Memo family protein</fullName>
    </submittedName>
</protein>
<dbReference type="EMBL" id="NWUJ01000005">
    <property type="protein sequence ID" value="PFH35024.1"/>
    <property type="molecule type" value="Genomic_DNA"/>
</dbReference>
<dbReference type="OrthoDB" id="417112at2759"/>
<dbReference type="KEGG" id="bbes:BESB_059110"/>
<dbReference type="Pfam" id="PF01875">
    <property type="entry name" value="Memo"/>
    <property type="match status" value="1"/>
</dbReference>
<gene>
    <name evidence="3" type="ORF">BESB_059110</name>
</gene>
<accession>A0A2A9MCT2</accession>
<dbReference type="CDD" id="cd07361">
    <property type="entry name" value="MEMO_like"/>
    <property type="match status" value="1"/>
</dbReference>
<evidence type="ECO:0000256" key="2">
    <source>
        <dbReference type="SAM" id="MobiDB-lite"/>
    </source>
</evidence>
<reference evidence="3 4" key="1">
    <citation type="submission" date="2017-09" db="EMBL/GenBank/DDBJ databases">
        <title>Genome sequencing of Besnoitia besnoiti strain Bb-Ger1.</title>
        <authorList>
            <person name="Schares G."/>
            <person name="Venepally P."/>
            <person name="Lorenzi H.A."/>
        </authorList>
    </citation>
    <scope>NUCLEOTIDE SEQUENCE [LARGE SCALE GENOMIC DNA]</scope>
    <source>
        <strain evidence="3 4">Bb-Ger1</strain>
    </source>
</reference>
<feature type="region of interest" description="Disordered" evidence="2">
    <location>
        <begin position="1"/>
        <end position="50"/>
    </location>
</feature>
<keyword evidence="4" id="KW-1185">Reference proteome</keyword>
<dbReference type="GeneID" id="40310839"/>
<dbReference type="AlphaFoldDB" id="A0A2A9MCT2"/>
<comment type="caution">
    <text evidence="3">The sequence shown here is derived from an EMBL/GenBank/DDBJ whole genome shotgun (WGS) entry which is preliminary data.</text>
</comment>
<dbReference type="PANTHER" id="PTHR11060">
    <property type="entry name" value="PROTEIN MEMO1"/>
    <property type="match status" value="1"/>
</dbReference>
<dbReference type="RefSeq" id="XP_029219033.1">
    <property type="nucleotide sequence ID" value="XM_029364325.1"/>
</dbReference>
<evidence type="ECO:0000313" key="3">
    <source>
        <dbReference type="EMBL" id="PFH35024.1"/>
    </source>
</evidence>
<feature type="compositionally biased region" description="Basic and acidic residues" evidence="2">
    <location>
        <begin position="16"/>
        <end position="37"/>
    </location>
</feature>
<dbReference type="VEuPathDB" id="ToxoDB:BESB_059110"/>
<dbReference type="InterPro" id="IPR002737">
    <property type="entry name" value="MEMO1_fam"/>
</dbReference>
<organism evidence="3 4">
    <name type="scientific">Besnoitia besnoiti</name>
    <name type="common">Apicomplexan protozoan</name>
    <dbReference type="NCBI Taxonomy" id="94643"/>
    <lineage>
        <taxon>Eukaryota</taxon>
        <taxon>Sar</taxon>
        <taxon>Alveolata</taxon>
        <taxon>Apicomplexa</taxon>
        <taxon>Conoidasida</taxon>
        <taxon>Coccidia</taxon>
        <taxon>Eucoccidiorida</taxon>
        <taxon>Eimeriorina</taxon>
        <taxon>Sarcocystidae</taxon>
        <taxon>Besnoitia</taxon>
    </lineage>
</organism>
<dbReference type="PANTHER" id="PTHR11060:SF0">
    <property type="entry name" value="PROTEIN MEMO1"/>
    <property type="match status" value="1"/>
</dbReference>
<dbReference type="STRING" id="94643.A0A2A9MCT2"/>
<dbReference type="HAMAP" id="MF_00055">
    <property type="entry name" value="MEMO1"/>
    <property type="match status" value="1"/>
</dbReference>
<dbReference type="NCBIfam" id="TIGR04336">
    <property type="entry name" value="AmmeMemoSam_B"/>
    <property type="match status" value="1"/>
</dbReference>
<name>A0A2A9MCT2_BESBE</name>
<comment type="similarity">
    <text evidence="1">Belongs to the MEMO1 family.</text>
</comment>
<evidence type="ECO:0000256" key="1">
    <source>
        <dbReference type="ARBA" id="ARBA00006315"/>
    </source>
</evidence>
<dbReference type="Gene3D" id="3.40.830.10">
    <property type="entry name" value="LigB-like"/>
    <property type="match status" value="1"/>
</dbReference>
<sequence>MRADETARKASKRDKRGAETAERLAQRRVKCEKERRQRVGAKNQRATTEKKMIRRAAHAGSWYSSDPKQLSDLFSSCLTRVQKTEENAVALICPHAGYAYCAATAAAAWRQVSPATVRRVFVLGPSHHVYLANCALPQPSVKAYATPLGEIPLDIPVLEALRSAKIFGTLPLRDDENEHSIEMQLPFLKYVLREQAFTLVPIVVGDLRRADHSAFATALRPYFLEVGNLFVFSSDFCHWGRRFRYMYLPPAADDLPIYKRIEMLDRAGAALVERQDAAEFQKYYEETGNTICGHNPISVFLHLLEESGRPKEAFKTKLLSYSQSSQVEDDSSSSVSYAAFACSLVAASASPR</sequence>